<dbReference type="AlphaFoldDB" id="A0A085N730"/>
<organism evidence="1">
    <name type="scientific">Trichuris suis</name>
    <name type="common">pig whipworm</name>
    <dbReference type="NCBI Taxonomy" id="68888"/>
    <lineage>
        <taxon>Eukaryota</taxon>
        <taxon>Metazoa</taxon>
        <taxon>Ecdysozoa</taxon>
        <taxon>Nematoda</taxon>
        <taxon>Enoplea</taxon>
        <taxon>Dorylaimia</taxon>
        <taxon>Trichinellida</taxon>
        <taxon>Trichuridae</taxon>
        <taxon>Trichuris</taxon>
    </lineage>
</organism>
<evidence type="ECO:0000313" key="1">
    <source>
        <dbReference type="EMBL" id="KFD65276.1"/>
    </source>
</evidence>
<gene>
    <name evidence="1" type="ORF">M514_22554</name>
</gene>
<name>A0A085N730_9BILA</name>
<reference evidence="1" key="1">
    <citation type="journal article" date="2014" name="Nat. Genet.">
        <title>Genome and transcriptome of the porcine whipworm Trichuris suis.</title>
        <authorList>
            <person name="Jex A.R."/>
            <person name="Nejsum P."/>
            <person name="Schwarz E.M."/>
            <person name="Hu L."/>
            <person name="Young N.D."/>
            <person name="Hall R.S."/>
            <person name="Korhonen P.K."/>
            <person name="Liao S."/>
            <person name="Thamsborg S."/>
            <person name="Xia J."/>
            <person name="Xu P."/>
            <person name="Wang S."/>
            <person name="Scheerlinck J.P."/>
            <person name="Hofmann A."/>
            <person name="Sternberg P.W."/>
            <person name="Wang J."/>
            <person name="Gasser R.B."/>
        </authorList>
    </citation>
    <scope>NUCLEOTIDE SEQUENCE [LARGE SCALE GENOMIC DNA]</scope>
    <source>
        <strain evidence="1">DCEP-RM93F</strain>
    </source>
</reference>
<dbReference type="EMBL" id="KL367541">
    <property type="protein sequence ID" value="KFD65276.1"/>
    <property type="molecule type" value="Genomic_DNA"/>
</dbReference>
<accession>A0A085N730</accession>
<sequence length="162" mass="19019">MTKRALEKHQQWVNRVVTYPNRHGTAELLIGLRQVEMSVRYDFTFAGRMFSYVEHKFDCANDTAFAKRLRCVKDQLILCKVHQDDLQIEKTHKGALFTLFTLFKIQLKNKEIPRQMESRRRLLVAEMERIIMLTGFKCSSSTDHSPLEAAMSVHHSYWLTEG</sequence>
<protein>
    <submittedName>
        <fullName evidence="1">Uncharacterized protein</fullName>
    </submittedName>
</protein>
<proteinExistence type="predicted"/>
<dbReference type="Proteomes" id="UP000030758">
    <property type="component" value="Unassembled WGS sequence"/>
</dbReference>